<evidence type="ECO:0000313" key="4">
    <source>
        <dbReference type="Proteomes" id="UP000245998"/>
    </source>
</evidence>
<dbReference type="CDD" id="cd00761">
    <property type="entry name" value="Glyco_tranf_GTA_type"/>
    <property type="match status" value="1"/>
</dbReference>
<evidence type="ECO:0000313" key="3">
    <source>
        <dbReference type="EMBL" id="PWA12738.1"/>
    </source>
</evidence>
<keyword evidence="4" id="KW-1185">Reference proteome</keyword>
<protein>
    <submittedName>
        <fullName evidence="3">Glycosyltransferase family 2 protein</fullName>
    </submittedName>
</protein>
<dbReference type="AlphaFoldDB" id="A0A2U1K781"/>
<evidence type="ECO:0000259" key="2">
    <source>
        <dbReference type="Pfam" id="PF00535"/>
    </source>
</evidence>
<dbReference type="OrthoDB" id="396512at2"/>
<dbReference type="EMBL" id="QCZG01000006">
    <property type="protein sequence ID" value="PWA12738.1"/>
    <property type="molecule type" value="Genomic_DNA"/>
</dbReference>
<dbReference type="GO" id="GO:0016758">
    <property type="term" value="F:hexosyltransferase activity"/>
    <property type="evidence" value="ECO:0007669"/>
    <property type="project" value="UniProtKB-ARBA"/>
</dbReference>
<proteinExistence type="inferred from homology"/>
<dbReference type="Pfam" id="PF00535">
    <property type="entry name" value="Glycos_transf_2"/>
    <property type="match status" value="1"/>
</dbReference>
<reference evidence="3 4" key="1">
    <citation type="submission" date="2018-04" db="EMBL/GenBank/DDBJ databases">
        <title>Camelliibacillus theae gen. nov., sp. nov., isolated from Pu'er tea.</title>
        <authorList>
            <person name="Niu L."/>
        </authorList>
    </citation>
    <scope>NUCLEOTIDE SEQUENCE [LARGE SCALE GENOMIC DNA]</scope>
    <source>
        <strain evidence="3 4">T8</strain>
    </source>
</reference>
<name>A0A2U1K781_9BACI</name>
<dbReference type="InterPro" id="IPR001173">
    <property type="entry name" value="Glyco_trans_2-like"/>
</dbReference>
<dbReference type="InterPro" id="IPR029044">
    <property type="entry name" value="Nucleotide-diphossugar_trans"/>
</dbReference>
<keyword evidence="3" id="KW-0808">Transferase</keyword>
<comment type="similarity">
    <text evidence="1">Belongs to the glycosyltransferase 2 family.</text>
</comment>
<organism evidence="3 4">
    <name type="scientific">Pueribacillus theae</name>
    <dbReference type="NCBI Taxonomy" id="2171751"/>
    <lineage>
        <taxon>Bacteria</taxon>
        <taxon>Bacillati</taxon>
        <taxon>Bacillota</taxon>
        <taxon>Bacilli</taxon>
        <taxon>Bacillales</taxon>
        <taxon>Bacillaceae</taxon>
        <taxon>Pueribacillus</taxon>
    </lineage>
</organism>
<dbReference type="Proteomes" id="UP000245998">
    <property type="component" value="Unassembled WGS sequence"/>
</dbReference>
<gene>
    <name evidence="3" type="ORF">DCC39_04700</name>
</gene>
<sequence>MKDIHVLFLDNPNQFALEKALHSLDFMKERVAGATIFENRHSFKLHSPSIDIKVEYKTIEKGDLGQTLNNYAQTLTCKYVLFFYGYDYLSSAANQQSFHLNPTQSVITYAYNLQNIVIQRPIFVKTSALQQKKLLSKQQVPFKEAVLSSWLMGFAPSEVKTLKENVVKHIRKKANANALHKQLFLKKFTSQPSLSRVRLPSLAIMISNYNMAQYVETAVTSCMLQNEPADQILIVDDGSTDGSYSRLKKWEKIPGIQLLRKKNGGKARALNQLIPYIDTEFVLELDADDWLDPDALSTMKRLLSVLPKNAVVLYGNLKVWKQGASGEMHFKATNYGKPVKNKQDLLSYRFPLGPRIYRTSSLKENGGFPVIGFQDGRLYEDVSILNGLIKKGQLYYQDFTVYNVREHNSSITKKNHPNWNDFKKYLT</sequence>
<dbReference type="PANTHER" id="PTHR22916">
    <property type="entry name" value="GLYCOSYLTRANSFERASE"/>
    <property type="match status" value="1"/>
</dbReference>
<dbReference type="SUPFAM" id="SSF53448">
    <property type="entry name" value="Nucleotide-diphospho-sugar transferases"/>
    <property type="match status" value="1"/>
</dbReference>
<dbReference type="PANTHER" id="PTHR22916:SF3">
    <property type="entry name" value="UDP-GLCNAC:BETAGAL BETA-1,3-N-ACETYLGLUCOSAMINYLTRANSFERASE-LIKE PROTEIN 1"/>
    <property type="match status" value="1"/>
</dbReference>
<dbReference type="RefSeq" id="WP_116553729.1">
    <property type="nucleotide sequence ID" value="NZ_QCZG01000006.1"/>
</dbReference>
<evidence type="ECO:0000256" key="1">
    <source>
        <dbReference type="ARBA" id="ARBA00006739"/>
    </source>
</evidence>
<feature type="domain" description="Glycosyltransferase 2-like" evidence="2">
    <location>
        <begin position="204"/>
        <end position="312"/>
    </location>
</feature>
<dbReference type="Gene3D" id="3.90.550.10">
    <property type="entry name" value="Spore Coat Polysaccharide Biosynthesis Protein SpsA, Chain A"/>
    <property type="match status" value="1"/>
</dbReference>
<comment type="caution">
    <text evidence="3">The sequence shown here is derived from an EMBL/GenBank/DDBJ whole genome shotgun (WGS) entry which is preliminary data.</text>
</comment>
<accession>A0A2U1K781</accession>